<name>A0ABV2X0P0_9NOCA</name>
<dbReference type="PROSITE" id="PS50977">
    <property type="entry name" value="HTH_TETR_2"/>
    <property type="match status" value="1"/>
</dbReference>
<accession>A0ABV2X0P0</accession>
<evidence type="ECO:0000256" key="2">
    <source>
        <dbReference type="ARBA" id="ARBA00023125"/>
    </source>
</evidence>
<evidence type="ECO:0000256" key="4">
    <source>
        <dbReference type="PROSITE-ProRule" id="PRU00335"/>
    </source>
</evidence>
<gene>
    <name evidence="6" type="ORF">ABZ510_33000</name>
</gene>
<dbReference type="Gene3D" id="1.10.10.60">
    <property type="entry name" value="Homeodomain-like"/>
    <property type="match status" value="1"/>
</dbReference>
<keyword evidence="2 4" id="KW-0238">DNA-binding</keyword>
<keyword evidence="3" id="KW-0804">Transcription</keyword>
<dbReference type="InterPro" id="IPR009057">
    <property type="entry name" value="Homeodomain-like_sf"/>
</dbReference>
<dbReference type="Pfam" id="PF02909">
    <property type="entry name" value="TetR_C_1"/>
    <property type="match status" value="1"/>
</dbReference>
<keyword evidence="7" id="KW-1185">Reference proteome</keyword>
<evidence type="ECO:0000313" key="7">
    <source>
        <dbReference type="Proteomes" id="UP001550628"/>
    </source>
</evidence>
<dbReference type="Pfam" id="PF00440">
    <property type="entry name" value="TetR_N"/>
    <property type="match status" value="1"/>
</dbReference>
<organism evidence="6 7">
    <name type="scientific">Nocardia rhamnosiphila</name>
    <dbReference type="NCBI Taxonomy" id="426716"/>
    <lineage>
        <taxon>Bacteria</taxon>
        <taxon>Bacillati</taxon>
        <taxon>Actinomycetota</taxon>
        <taxon>Actinomycetes</taxon>
        <taxon>Mycobacteriales</taxon>
        <taxon>Nocardiaceae</taxon>
        <taxon>Nocardia</taxon>
    </lineage>
</organism>
<protein>
    <submittedName>
        <fullName evidence="6">TetR/AcrR family transcriptional regulator</fullName>
    </submittedName>
</protein>
<evidence type="ECO:0000259" key="5">
    <source>
        <dbReference type="PROSITE" id="PS50977"/>
    </source>
</evidence>
<dbReference type="PANTHER" id="PTHR30055">
    <property type="entry name" value="HTH-TYPE TRANSCRIPTIONAL REGULATOR RUTR"/>
    <property type="match status" value="1"/>
</dbReference>
<comment type="caution">
    <text evidence="6">The sequence shown here is derived from an EMBL/GenBank/DDBJ whole genome shotgun (WGS) entry which is preliminary data.</text>
</comment>
<evidence type="ECO:0000313" key="6">
    <source>
        <dbReference type="EMBL" id="MEU1956657.1"/>
    </source>
</evidence>
<dbReference type="InterPro" id="IPR050109">
    <property type="entry name" value="HTH-type_TetR-like_transc_reg"/>
</dbReference>
<keyword evidence="1" id="KW-0805">Transcription regulation</keyword>
<dbReference type="Proteomes" id="UP001550628">
    <property type="component" value="Unassembled WGS sequence"/>
</dbReference>
<dbReference type="InterPro" id="IPR004111">
    <property type="entry name" value="Repressor_TetR_C"/>
</dbReference>
<reference evidence="6 7" key="1">
    <citation type="submission" date="2024-06" db="EMBL/GenBank/DDBJ databases">
        <title>The Natural Products Discovery Center: Release of the First 8490 Sequenced Strains for Exploring Actinobacteria Biosynthetic Diversity.</title>
        <authorList>
            <person name="Kalkreuter E."/>
            <person name="Kautsar S.A."/>
            <person name="Yang D."/>
            <person name="Bader C.D."/>
            <person name="Teijaro C.N."/>
            <person name="Fluegel L."/>
            <person name="Davis C.M."/>
            <person name="Simpson J.R."/>
            <person name="Lauterbach L."/>
            <person name="Steele A.D."/>
            <person name="Gui C."/>
            <person name="Meng S."/>
            <person name="Li G."/>
            <person name="Viehrig K."/>
            <person name="Ye F."/>
            <person name="Su P."/>
            <person name="Kiefer A.F."/>
            <person name="Nichols A."/>
            <person name="Cepeda A.J."/>
            <person name="Yan W."/>
            <person name="Fan B."/>
            <person name="Jiang Y."/>
            <person name="Adhikari A."/>
            <person name="Zheng C.-J."/>
            <person name="Schuster L."/>
            <person name="Cowan T.M."/>
            <person name="Smanski M.J."/>
            <person name="Chevrette M.G."/>
            <person name="De Carvalho L.P.S."/>
            <person name="Shen B."/>
        </authorList>
    </citation>
    <scope>NUCLEOTIDE SEQUENCE [LARGE SCALE GENOMIC DNA]</scope>
    <source>
        <strain evidence="6 7">NPDC019708</strain>
    </source>
</reference>
<dbReference type="InterPro" id="IPR001647">
    <property type="entry name" value="HTH_TetR"/>
</dbReference>
<dbReference type="PANTHER" id="PTHR30055:SF151">
    <property type="entry name" value="TRANSCRIPTIONAL REGULATORY PROTEIN"/>
    <property type="match status" value="1"/>
</dbReference>
<evidence type="ECO:0000256" key="3">
    <source>
        <dbReference type="ARBA" id="ARBA00023163"/>
    </source>
</evidence>
<dbReference type="Gene3D" id="1.10.357.10">
    <property type="entry name" value="Tetracycline Repressor, domain 2"/>
    <property type="match status" value="1"/>
</dbReference>
<dbReference type="InterPro" id="IPR036271">
    <property type="entry name" value="Tet_transcr_reg_TetR-rel_C_sf"/>
</dbReference>
<dbReference type="SUPFAM" id="SSF48498">
    <property type="entry name" value="Tetracyclin repressor-like, C-terminal domain"/>
    <property type="match status" value="1"/>
</dbReference>
<sequence>MATPTVLELLWGTDRRPTRGPKPTLTRAAIVTAAVELADTEGLAALSMQRLADRLGYTKMSLYRHIPGKAELTALMVEEALAGLPSLDTSGFPRWRTGLRSWALLTFERYRRHPWVMELLAGARPMGPHELSWTEAALEAMADIALTGPERLDTLVVLNGHVRSLAQQVVGPGATEEEFTGAMAAALELAGDRFPRLIAAVSDPPPAAGAAATQRDAALEFGTERILDGIAALLAERNTPGDQVPSRP</sequence>
<dbReference type="EMBL" id="JBEYBF010000042">
    <property type="protein sequence ID" value="MEU1956657.1"/>
    <property type="molecule type" value="Genomic_DNA"/>
</dbReference>
<evidence type="ECO:0000256" key="1">
    <source>
        <dbReference type="ARBA" id="ARBA00023015"/>
    </source>
</evidence>
<dbReference type="RefSeq" id="WP_356956370.1">
    <property type="nucleotide sequence ID" value="NZ_JBEYBD010000006.1"/>
</dbReference>
<feature type="domain" description="HTH tetR-type" evidence="5">
    <location>
        <begin position="24"/>
        <end position="84"/>
    </location>
</feature>
<feature type="DNA-binding region" description="H-T-H motif" evidence="4">
    <location>
        <begin position="47"/>
        <end position="66"/>
    </location>
</feature>
<dbReference type="SUPFAM" id="SSF46689">
    <property type="entry name" value="Homeodomain-like"/>
    <property type="match status" value="1"/>
</dbReference>
<proteinExistence type="predicted"/>